<dbReference type="SUPFAM" id="SSF56801">
    <property type="entry name" value="Acetyl-CoA synthetase-like"/>
    <property type="match status" value="1"/>
</dbReference>
<dbReference type="Gene3D" id="3.40.50.12780">
    <property type="entry name" value="N-terminal domain of ligase-like"/>
    <property type="match status" value="1"/>
</dbReference>
<dbReference type="Proteomes" id="UP000095214">
    <property type="component" value="Chromosome"/>
</dbReference>
<dbReference type="GO" id="GO:0016878">
    <property type="term" value="F:acid-thiol ligase activity"/>
    <property type="evidence" value="ECO:0007669"/>
    <property type="project" value="UniProtKB-ARBA"/>
</dbReference>
<dbReference type="KEGG" id="phon:BH719_08375"/>
<reference evidence="3 4" key="1">
    <citation type="submission" date="2016-09" db="EMBL/GenBank/DDBJ databases">
        <title>Complete genome sequence of Actinomyces hongkongensis HKU8.</title>
        <authorList>
            <person name="Gao Y.-X."/>
            <person name="Zhou Y.-Y."/>
            <person name="Xie Y."/>
            <person name="Wang M."/>
            <person name="Wang S.-J."/>
            <person name="Shen S.-G."/>
        </authorList>
    </citation>
    <scope>NUCLEOTIDE SEQUENCE [LARGE SCALE GENOMIC DNA]</scope>
    <source>
        <strain evidence="3 4">HKU8</strain>
    </source>
</reference>
<dbReference type="AlphaFoldDB" id="A0A1D8B3Y2"/>
<dbReference type="STRING" id="178339.BH719_08375"/>
<sequence length="439" mass="45684">MATPRVLVVPGGTSAGAAALANASLHKLIELHQERQADPSHPAPRTIVVLRDPDQVPPSTLRAAAVAPSEAFPADEYPDIAAHVDDPGFFDGIDLVIPTSGSSAGSPRLVGISTDALVASAKATEAALSGPGRWILALPTHHIAGAMVLVRSAVAGTDPQIVDCTNGFDPRDLLPAVEGATRDGAAGYLAVVPTQLSACLDAGDEVVAALRGLSAILVGGAATNHLLLERAKGMGLPVVTSYGMTETCGGCVYDGVPLPGTTVRAIDQGIHMRLAIAGDTLMTRYLTGDQPFFEECGHRWLITADIGIILASGLVEVRGRADDVIVSGGLSIAPAPIRRCIRQLDEASDAWIMPTDDTKWGQVVTALIVPREAPIDATAMASLGQRIRDHVASTLGRMQAPRRVVAVDSLPYLGFDKVDRAAAASLASSLAGTDRDWRR</sequence>
<dbReference type="PANTHER" id="PTHR43767:SF1">
    <property type="entry name" value="NONRIBOSOMAL PEPTIDE SYNTHASE PES1 (EUROFUNG)-RELATED"/>
    <property type="match status" value="1"/>
</dbReference>
<dbReference type="Gene3D" id="3.30.300.30">
    <property type="match status" value="1"/>
</dbReference>
<dbReference type="InterPro" id="IPR000873">
    <property type="entry name" value="AMP-dep_synth/lig_dom"/>
</dbReference>
<dbReference type="RefSeq" id="WP_009744404.1">
    <property type="nucleotide sequence ID" value="NZ_CP017298.1"/>
</dbReference>
<accession>A0A1D8B3Y2</accession>
<dbReference type="Pfam" id="PF00501">
    <property type="entry name" value="AMP-binding"/>
    <property type="match status" value="1"/>
</dbReference>
<keyword evidence="4" id="KW-1185">Reference proteome</keyword>
<feature type="domain" description="AMP-dependent synthetase/ligase" evidence="1">
    <location>
        <begin position="31"/>
        <end position="260"/>
    </location>
</feature>
<dbReference type="InterPro" id="IPR042099">
    <property type="entry name" value="ANL_N_sf"/>
</dbReference>
<dbReference type="EMBL" id="CP017298">
    <property type="protein sequence ID" value="AOS47850.1"/>
    <property type="molecule type" value="Genomic_DNA"/>
</dbReference>
<protein>
    <submittedName>
        <fullName evidence="3">Acyl-CoA synthetase</fullName>
    </submittedName>
</protein>
<feature type="domain" description="AMP-binding enzyme C-terminal" evidence="2">
    <location>
        <begin position="345"/>
        <end position="411"/>
    </location>
</feature>
<dbReference type="InterPro" id="IPR045851">
    <property type="entry name" value="AMP-bd_C_sf"/>
</dbReference>
<dbReference type="PANTHER" id="PTHR43767">
    <property type="entry name" value="LONG-CHAIN-FATTY-ACID--COA LIGASE"/>
    <property type="match status" value="1"/>
</dbReference>
<evidence type="ECO:0000313" key="3">
    <source>
        <dbReference type="EMBL" id="AOS47850.1"/>
    </source>
</evidence>
<dbReference type="Pfam" id="PF13193">
    <property type="entry name" value="AMP-binding_C"/>
    <property type="match status" value="1"/>
</dbReference>
<dbReference type="OrthoDB" id="9803968at2"/>
<organism evidence="3 4">
    <name type="scientific">Pauljensenia hongkongensis</name>
    <dbReference type="NCBI Taxonomy" id="178339"/>
    <lineage>
        <taxon>Bacteria</taxon>
        <taxon>Bacillati</taxon>
        <taxon>Actinomycetota</taxon>
        <taxon>Actinomycetes</taxon>
        <taxon>Actinomycetales</taxon>
        <taxon>Actinomycetaceae</taxon>
        <taxon>Pauljensenia</taxon>
    </lineage>
</organism>
<dbReference type="InterPro" id="IPR050237">
    <property type="entry name" value="ATP-dep_AMP-bd_enzyme"/>
</dbReference>
<name>A0A1D8B3Y2_9ACTO</name>
<gene>
    <name evidence="3" type="ORF">BH719_08375</name>
</gene>
<evidence type="ECO:0000259" key="2">
    <source>
        <dbReference type="Pfam" id="PF13193"/>
    </source>
</evidence>
<evidence type="ECO:0000313" key="4">
    <source>
        <dbReference type="Proteomes" id="UP000095214"/>
    </source>
</evidence>
<evidence type="ECO:0000259" key="1">
    <source>
        <dbReference type="Pfam" id="PF00501"/>
    </source>
</evidence>
<dbReference type="InterPro" id="IPR025110">
    <property type="entry name" value="AMP-bd_C"/>
</dbReference>
<proteinExistence type="predicted"/>